<dbReference type="Proteomes" id="UP001156973">
    <property type="component" value="Segment"/>
</dbReference>
<dbReference type="EMBL" id="ON649701">
    <property type="protein sequence ID" value="UVF62410.1"/>
    <property type="molecule type" value="Genomic_DNA"/>
</dbReference>
<dbReference type="KEGG" id="vg:80545029"/>
<reference evidence="1 2" key="1">
    <citation type="submission" date="2022-05" db="EMBL/GenBank/DDBJ databases">
        <title>Diverse viruses of marine archaea discovered using metagenomics.</title>
        <authorList>
            <person name="Zhou Y."/>
        </authorList>
    </citation>
    <scope>NUCLEOTIDE SEQUENCE [LARGE SCALE GENOMIC DNA]</scope>
    <source>
        <strain evidence="1">YSH_922147</strain>
    </source>
</reference>
<keyword evidence="2" id="KW-1185">Reference proteome</keyword>
<name>A0A976YF08_9CAUD</name>
<evidence type="ECO:0000313" key="2">
    <source>
        <dbReference type="Proteomes" id="UP001156973"/>
    </source>
</evidence>
<organism evidence="1 2">
    <name type="scientific">Nitrososphaeria virus YSH_922147</name>
    <dbReference type="NCBI Taxonomy" id="3071323"/>
    <lineage>
        <taxon>Viruses</taxon>
        <taxon>Duplodnaviria</taxon>
        <taxon>Heunggongvirae</taxon>
        <taxon>Uroviricota</taxon>
        <taxon>Caudoviricetes</taxon>
        <taxon>Juravirales</taxon>
        <taxon>Yangangviridae</taxon>
        <taxon>Mathaucavirus</taxon>
        <taxon>Mathaucavirus yangshanense</taxon>
    </lineage>
</organism>
<protein>
    <submittedName>
        <fullName evidence="1">Uncharacterized protein</fullName>
    </submittedName>
</protein>
<proteinExistence type="predicted"/>
<accession>A0A976YF08</accession>
<evidence type="ECO:0000313" key="1">
    <source>
        <dbReference type="EMBL" id="UVF62410.1"/>
    </source>
</evidence>
<sequence>MKLTEFNLYIKETEKDSFALCIELPDNSRNYIHTQDMILNDCLIALEELRGKTIEDDCNAPYLEKDGTYFRIKMTVEPREFTFSESLYFHSRKLNLNDAVKEHLMLIKPTNTIESDSK</sequence>